<dbReference type="InterPro" id="IPR016064">
    <property type="entry name" value="NAD/diacylglycerol_kinase_sf"/>
</dbReference>
<protein>
    <recommendedName>
        <fullName evidence="1">DAGKc domain-containing protein</fullName>
    </recommendedName>
</protein>
<evidence type="ECO:0000259" key="1">
    <source>
        <dbReference type="PROSITE" id="PS50146"/>
    </source>
</evidence>
<organism evidence="2 3">
    <name type="scientific">candidate division WOR-1 bacterium DG_54_3</name>
    <dbReference type="NCBI Taxonomy" id="1703775"/>
    <lineage>
        <taxon>Bacteria</taxon>
        <taxon>Bacillati</taxon>
        <taxon>Saganbacteria</taxon>
    </lineage>
</organism>
<reference evidence="2 3" key="1">
    <citation type="journal article" date="2015" name="Microbiome">
        <title>Genomic resolution of linkages in carbon, nitrogen, and sulfur cycling among widespread estuary sediment bacteria.</title>
        <authorList>
            <person name="Baker B.J."/>
            <person name="Lazar C.S."/>
            <person name="Teske A.P."/>
            <person name="Dick G.J."/>
        </authorList>
    </citation>
    <scope>NUCLEOTIDE SEQUENCE [LARGE SCALE GENOMIC DNA]</scope>
    <source>
        <strain evidence="2">DG_54_3</strain>
    </source>
</reference>
<dbReference type="PROSITE" id="PS50146">
    <property type="entry name" value="DAGK"/>
    <property type="match status" value="1"/>
</dbReference>
<dbReference type="Pfam" id="PF00781">
    <property type="entry name" value="DAGK_cat"/>
    <property type="match status" value="1"/>
</dbReference>
<dbReference type="Proteomes" id="UP000051861">
    <property type="component" value="Unassembled WGS sequence"/>
</dbReference>
<evidence type="ECO:0000313" key="3">
    <source>
        <dbReference type="Proteomes" id="UP000051861"/>
    </source>
</evidence>
<comment type="caution">
    <text evidence="2">The sequence shown here is derived from an EMBL/GenBank/DDBJ whole genome shotgun (WGS) entry which is preliminary data.</text>
</comment>
<dbReference type="GO" id="GO:0016301">
    <property type="term" value="F:kinase activity"/>
    <property type="evidence" value="ECO:0007669"/>
    <property type="project" value="InterPro"/>
</dbReference>
<evidence type="ECO:0000313" key="2">
    <source>
        <dbReference type="EMBL" id="KPJ70033.1"/>
    </source>
</evidence>
<name>A0A0S7Y5I8_UNCSA</name>
<feature type="domain" description="DAGKc" evidence="1">
    <location>
        <begin position="1"/>
        <end position="98"/>
    </location>
</feature>
<dbReference type="InterPro" id="IPR001206">
    <property type="entry name" value="Diacylglycerol_kinase_cat_dom"/>
</dbReference>
<dbReference type="AlphaFoldDB" id="A0A0S7Y5I8"/>
<dbReference type="EMBL" id="LIZX01000009">
    <property type="protein sequence ID" value="KPJ70033.1"/>
    <property type="molecule type" value="Genomic_DNA"/>
</dbReference>
<proteinExistence type="predicted"/>
<dbReference type="Gene3D" id="3.40.50.10330">
    <property type="entry name" value="Probable inorganic polyphosphate/atp-NAD kinase, domain 1"/>
    <property type="match status" value="1"/>
</dbReference>
<dbReference type="Gene3D" id="2.60.200.40">
    <property type="match status" value="1"/>
</dbReference>
<accession>A0A0S7Y5I8</accession>
<dbReference type="SUPFAM" id="SSF111331">
    <property type="entry name" value="NAD kinase/diacylglycerol kinase-like"/>
    <property type="match status" value="1"/>
</dbReference>
<gene>
    <name evidence="2" type="ORF">AMJ44_00945</name>
</gene>
<sequence length="309" mass="35931">MLILLNKYANGKGCLQKWREVKQELERKYIQDNYALAYSFEEFQKRFYQCFVSGERNFIAAGGDGTVHFLVNQIMEMGRYDREQIVVGAIGLGSSNDFHKPHSVSNRVNHKIQLKLDYRNAIQHNIGQIDFEDEHLRWKRRFFIVNCSVGIIAQANYLFNSKRKVVSWLKPRWVMGAIWYSAFETLFSAKNIPAEIFIDNKRYETDVTSLSIFINPHVSGNFCYDFEVSPQSDFLGVALCERMGILERLKTLFFLAQGKFLGLPKTRTWKASKIEFNPKEPVALEMDGEVCLARKIKIKLLREALRVCQ</sequence>
<dbReference type="InterPro" id="IPR017438">
    <property type="entry name" value="ATP-NAD_kinase_N"/>
</dbReference>